<gene>
    <name evidence="11" type="ORF">GS660_18420</name>
</gene>
<dbReference type="PANTHER" id="PTHR43292:SF3">
    <property type="entry name" value="ACYL-COA DEHYDROGENASE FADE29"/>
    <property type="match status" value="1"/>
</dbReference>
<evidence type="ECO:0000313" key="12">
    <source>
        <dbReference type="Proteomes" id="UP000477083"/>
    </source>
</evidence>
<comment type="caution">
    <text evidence="11">The sequence shown here is derived from an EMBL/GenBank/DDBJ whole genome shotgun (WGS) entry which is preliminary data.</text>
</comment>
<evidence type="ECO:0000256" key="1">
    <source>
        <dbReference type="ARBA" id="ARBA00001974"/>
    </source>
</evidence>
<name>A0A6L8VP04_9RHOB</name>
<evidence type="ECO:0000259" key="8">
    <source>
        <dbReference type="Pfam" id="PF00441"/>
    </source>
</evidence>
<dbReference type="InterPro" id="IPR009075">
    <property type="entry name" value="AcylCo_DH/oxidase_C"/>
</dbReference>
<dbReference type="Gene3D" id="2.40.110.10">
    <property type="entry name" value="Butyryl-CoA Dehydrogenase, subunit A, domain 2"/>
    <property type="match status" value="1"/>
</dbReference>
<dbReference type="InterPro" id="IPR036250">
    <property type="entry name" value="AcylCo_DH-like_C"/>
</dbReference>
<evidence type="ECO:0000256" key="4">
    <source>
        <dbReference type="ARBA" id="ARBA00022827"/>
    </source>
</evidence>
<dbReference type="SUPFAM" id="SSF47203">
    <property type="entry name" value="Acyl-CoA dehydrogenase C-terminal domain-like"/>
    <property type="match status" value="1"/>
</dbReference>
<dbReference type="GO" id="GO:0016627">
    <property type="term" value="F:oxidoreductase activity, acting on the CH-CH group of donors"/>
    <property type="evidence" value="ECO:0007669"/>
    <property type="project" value="InterPro"/>
</dbReference>
<keyword evidence="3 6" id="KW-0285">Flavoprotein</keyword>
<dbReference type="Gene3D" id="1.20.140.10">
    <property type="entry name" value="Butyryl-CoA Dehydrogenase, subunit A, domain 3"/>
    <property type="match status" value="1"/>
</dbReference>
<keyword evidence="4 6" id="KW-0274">FAD</keyword>
<evidence type="ECO:0000259" key="9">
    <source>
        <dbReference type="Pfam" id="PF02770"/>
    </source>
</evidence>
<reference evidence="11 12" key="1">
    <citation type="submission" date="2020-01" db="EMBL/GenBank/DDBJ databases">
        <title>Frigidibacter albus SP32T (=CGMCC 1.13995T).</title>
        <authorList>
            <person name="Liao X."/>
        </authorList>
    </citation>
    <scope>NUCLEOTIDE SEQUENCE [LARGE SCALE GENOMIC DNA]</scope>
    <source>
        <strain evidence="11 12">SP32</strain>
    </source>
</reference>
<evidence type="ECO:0000256" key="3">
    <source>
        <dbReference type="ARBA" id="ARBA00022630"/>
    </source>
</evidence>
<dbReference type="Pfam" id="PF02770">
    <property type="entry name" value="Acyl-CoA_dh_M"/>
    <property type="match status" value="1"/>
</dbReference>
<proteinExistence type="inferred from homology"/>
<feature type="domain" description="Acyl-CoA dehydrogenase/oxidase C-terminal" evidence="8">
    <location>
        <begin position="231"/>
        <end position="382"/>
    </location>
</feature>
<dbReference type="InterPro" id="IPR052161">
    <property type="entry name" value="Mycobact_Acyl-CoA_DH"/>
</dbReference>
<dbReference type="SUPFAM" id="SSF56645">
    <property type="entry name" value="Acyl-CoA dehydrogenase NM domain-like"/>
    <property type="match status" value="1"/>
</dbReference>
<dbReference type="InterPro" id="IPR046373">
    <property type="entry name" value="Acyl-CoA_Oxase/DH_mid-dom_sf"/>
</dbReference>
<keyword evidence="5 6" id="KW-0560">Oxidoreductase</keyword>
<feature type="region of interest" description="Disordered" evidence="7">
    <location>
        <begin position="14"/>
        <end position="42"/>
    </location>
</feature>
<evidence type="ECO:0000313" key="11">
    <source>
        <dbReference type="EMBL" id="MZQ91069.1"/>
    </source>
</evidence>
<evidence type="ECO:0000256" key="2">
    <source>
        <dbReference type="ARBA" id="ARBA00009347"/>
    </source>
</evidence>
<dbReference type="Gene3D" id="1.10.540.10">
    <property type="entry name" value="Acyl-CoA dehydrogenase/oxidase, N-terminal domain"/>
    <property type="match status" value="1"/>
</dbReference>
<evidence type="ECO:0000256" key="5">
    <source>
        <dbReference type="ARBA" id="ARBA00023002"/>
    </source>
</evidence>
<dbReference type="GO" id="GO:0005886">
    <property type="term" value="C:plasma membrane"/>
    <property type="evidence" value="ECO:0007669"/>
    <property type="project" value="TreeGrafter"/>
</dbReference>
<dbReference type="EMBL" id="WWNR01000015">
    <property type="protein sequence ID" value="MZQ91069.1"/>
    <property type="molecule type" value="Genomic_DNA"/>
</dbReference>
<comment type="cofactor">
    <cofactor evidence="1 6">
        <name>FAD</name>
        <dbReference type="ChEBI" id="CHEBI:57692"/>
    </cofactor>
</comment>
<feature type="domain" description="Acyl-CoA oxidase/dehydrogenase middle" evidence="9">
    <location>
        <begin position="125"/>
        <end position="219"/>
    </location>
</feature>
<evidence type="ECO:0000256" key="7">
    <source>
        <dbReference type="SAM" id="MobiDB-lite"/>
    </source>
</evidence>
<dbReference type="InterPro" id="IPR037069">
    <property type="entry name" value="AcylCoA_DH/ox_N_sf"/>
</dbReference>
<dbReference type="RefSeq" id="WP_161348455.1">
    <property type="nucleotide sequence ID" value="NZ_BMGW01000015.1"/>
</dbReference>
<dbReference type="Pfam" id="PF02771">
    <property type="entry name" value="Acyl-CoA_dh_N"/>
    <property type="match status" value="1"/>
</dbReference>
<evidence type="ECO:0000259" key="10">
    <source>
        <dbReference type="Pfam" id="PF02771"/>
    </source>
</evidence>
<sequence>MELRTTQEERLFREKARTWLEENVPKEPRPPHGREANDHDRAWQRRQFDGGWAGLSWPKEYGGRGLPLDLQLIWFEEYARAEAPEATNTLYVGLNHAAPTLIASGTPEQQAFHLEKILSAENVWCQGFSEPGAGSDLAALRTRAEIDGDDLVVNGSKIWTSNGHYSHYQELLVRTDPDAPKHKGITWVIGQMDLPGVDIRPIRNMAGGDHFCEVFYNDVRIPLSSVVGKVNDGWRVAMSTLGFERGTASMAHQIELTQFVENLIDYARDNPGPDGRRMAIEDDTIRSRLAAARAETSALKAITLLSISRARRGDAPGPEGSITRLFHTELMQRVHRLAYDLTGSGGLEMEGHRGWSRQYLEQMRQTIAGGTSEIQRNIIGERHLGLPRQPVIAKGA</sequence>
<dbReference type="InterPro" id="IPR006091">
    <property type="entry name" value="Acyl-CoA_Oxase/DH_mid-dom"/>
</dbReference>
<dbReference type="InterPro" id="IPR013786">
    <property type="entry name" value="AcylCoA_DH/ox_N"/>
</dbReference>
<dbReference type="PANTHER" id="PTHR43292">
    <property type="entry name" value="ACYL-COA DEHYDROGENASE"/>
    <property type="match status" value="1"/>
</dbReference>
<dbReference type="FunFam" id="2.40.110.10:FF:000011">
    <property type="entry name" value="Acyl-CoA dehydrogenase FadE34"/>
    <property type="match status" value="1"/>
</dbReference>
<feature type="domain" description="Acyl-CoA dehydrogenase/oxidase N-terminal" evidence="10">
    <location>
        <begin position="6"/>
        <end position="121"/>
    </location>
</feature>
<keyword evidence="12" id="KW-1185">Reference proteome</keyword>
<dbReference type="GO" id="GO:0050660">
    <property type="term" value="F:flavin adenine dinucleotide binding"/>
    <property type="evidence" value="ECO:0007669"/>
    <property type="project" value="InterPro"/>
</dbReference>
<evidence type="ECO:0000256" key="6">
    <source>
        <dbReference type="RuleBase" id="RU362125"/>
    </source>
</evidence>
<accession>A0A6L8VP04</accession>
<dbReference type="Proteomes" id="UP000477083">
    <property type="component" value="Unassembled WGS sequence"/>
</dbReference>
<dbReference type="Pfam" id="PF00441">
    <property type="entry name" value="Acyl-CoA_dh_1"/>
    <property type="match status" value="1"/>
</dbReference>
<organism evidence="11 12">
    <name type="scientific">Frigidibacter albus</name>
    <dbReference type="NCBI Taxonomy" id="1465486"/>
    <lineage>
        <taxon>Bacteria</taxon>
        <taxon>Pseudomonadati</taxon>
        <taxon>Pseudomonadota</taxon>
        <taxon>Alphaproteobacteria</taxon>
        <taxon>Rhodobacterales</taxon>
        <taxon>Paracoccaceae</taxon>
        <taxon>Frigidibacter</taxon>
    </lineage>
</organism>
<dbReference type="InterPro" id="IPR009100">
    <property type="entry name" value="AcylCoA_DH/oxidase_NM_dom_sf"/>
</dbReference>
<protein>
    <submittedName>
        <fullName evidence="11">Acyl-CoA dehydrogenase</fullName>
    </submittedName>
</protein>
<dbReference type="OrthoDB" id="5716984at2"/>
<comment type="similarity">
    <text evidence="2 6">Belongs to the acyl-CoA dehydrogenase family.</text>
</comment>
<dbReference type="AlphaFoldDB" id="A0A6L8VP04"/>